<gene>
    <name evidence="1" type="ORF">OS493_011455</name>
</gene>
<accession>A0A9W9YQF1</accession>
<organism evidence="1 2">
    <name type="scientific">Desmophyllum pertusum</name>
    <dbReference type="NCBI Taxonomy" id="174260"/>
    <lineage>
        <taxon>Eukaryota</taxon>
        <taxon>Metazoa</taxon>
        <taxon>Cnidaria</taxon>
        <taxon>Anthozoa</taxon>
        <taxon>Hexacorallia</taxon>
        <taxon>Scleractinia</taxon>
        <taxon>Caryophylliina</taxon>
        <taxon>Caryophylliidae</taxon>
        <taxon>Desmophyllum</taxon>
    </lineage>
</organism>
<evidence type="ECO:0000313" key="1">
    <source>
        <dbReference type="EMBL" id="KAJ7363176.1"/>
    </source>
</evidence>
<evidence type="ECO:0000313" key="2">
    <source>
        <dbReference type="Proteomes" id="UP001163046"/>
    </source>
</evidence>
<dbReference type="EMBL" id="MU827306">
    <property type="protein sequence ID" value="KAJ7363176.1"/>
    <property type="molecule type" value="Genomic_DNA"/>
</dbReference>
<name>A0A9W9YQF1_9CNID</name>
<keyword evidence="2" id="KW-1185">Reference proteome</keyword>
<dbReference type="OrthoDB" id="5987289at2759"/>
<proteinExistence type="predicted"/>
<dbReference type="AlphaFoldDB" id="A0A9W9YQF1"/>
<comment type="caution">
    <text evidence="1">The sequence shown here is derived from an EMBL/GenBank/DDBJ whole genome shotgun (WGS) entry which is preliminary data.</text>
</comment>
<sequence length="775" mass="87700">MVFESGCCCPQHEEWGFGHVGLKKLFAITYREEKFCSTGKLSLAGNKDRKRKICGLCRKRIQLQTRCEALEAASPSPIEFSPAPEGNQQDEVCDVFDPVENDSFPEHSEGKSSEDKACQVPETAQNRQGYECVGPRRKHDLRNEIMSKIDMLIENYTSLGEQGTQAIIRDILSSKKFRGQFPDVFDSHQKSSSDDKLLKSLANDYIAAKDKESSRLIRAQGAKVTNKLLIGDSMKGSYLNVSGVGQGRNRIETARAIGRVSKFGDERRRLLSIVAQEFSMSELQVYFPCSKSTITAARVHAVLFGKGGVPRDGLSFTRQAVSPEVIHEFHNFITQDDSSRPSSCRSVLVDGKETGVRYWQCDIKNVIQQYQLEFPDGLKRTYIYSHLPNNFRMNSMLEGLCYLCDDFGHSNFESMQLLFDDLKKVGVLHVATHSEFVSTSRQYQKFLKMEFPKELERHSACTELCLDYALGHCSEEHNQYSSNVDKFHKIRKEVKQALEGIADLQKKASLSKSWEQIVSNHKEYLAHIVRTKHQGSYYRYVLANLCPGEIILAEGQRKTEAIDLWSEDTKQDGWFTQSALDIGFRWLETVYPGFSVYLFSDNGPHYHNSAVLFYLSEVNRVFNFTIKEYNNFEAGEGKSQLDSHFAHISHKIVRWVRLGNDLESGEQVAELIKTMKNATCKKLLIDRSKATKVGTLKDIFLYGNFIFPTEGQFVNGLQLRPLVGIGNVINKTKAQISQLSGRQIPIAGATGALTSEEQPAAEPLQCPYTFFSFKE</sequence>
<dbReference type="Proteomes" id="UP001163046">
    <property type="component" value="Unassembled WGS sequence"/>
</dbReference>
<protein>
    <submittedName>
        <fullName evidence="1">Uncharacterized protein</fullName>
    </submittedName>
</protein>
<reference evidence="1" key="1">
    <citation type="submission" date="2023-01" db="EMBL/GenBank/DDBJ databases">
        <title>Genome assembly of the deep-sea coral Lophelia pertusa.</title>
        <authorList>
            <person name="Herrera S."/>
            <person name="Cordes E."/>
        </authorList>
    </citation>
    <scope>NUCLEOTIDE SEQUENCE</scope>
    <source>
        <strain evidence="1">USNM1676648</strain>
        <tissue evidence="1">Polyp</tissue>
    </source>
</reference>